<comment type="similarity">
    <text evidence="1">Belongs to the ATP-dependent AMP-binding enzyme family.</text>
</comment>
<dbReference type="Gene3D" id="3.30.300.30">
    <property type="match status" value="1"/>
</dbReference>
<organism evidence="8 9">
    <name type="scientific">Pseudonocardia eucalypti</name>
    <dbReference type="NCBI Taxonomy" id="648755"/>
    <lineage>
        <taxon>Bacteria</taxon>
        <taxon>Bacillati</taxon>
        <taxon>Actinomycetota</taxon>
        <taxon>Actinomycetes</taxon>
        <taxon>Pseudonocardiales</taxon>
        <taxon>Pseudonocardiaceae</taxon>
        <taxon>Pseudonocardia</taxon>
    </lineage>
</organism>
<dbReference type="PANTHER" id="PTHR43272:SF32">
    <property type="entry name" value="AMP-DEPENDENT SYNTHETASE_LIGASE DOMAIN-CONTAINING PROTEIN"/>
    <property type="match status" value="1"/>
</dbReference>
<keyword evidence="9" id="KW-1185">Reference proteome</keyword>
<reference evidence="9" key="1">
    <citation type="journal article" date="2019" name="Int. J. Syst. Evol. Microbiol.">
        <title>The Global Catalogue of Microorganisms (GCM) 10K type strain sequencing project: providing services to taxonomists for standard genome sequencing and annotation.</title>
        <authorList>
            <consortium name="The Broad Institute Genomics Platform"/>
            <consortium name="The Broad Institute Genome Sequencing Center for Infectious Disease"/>
            <person name="Wu L."/>
            <person name="Ma J."/>
        </authorList>
    </citation>
    <scope>NUCLEOTIDE SEQUENCE [LARGE SCALE GENOMIC DNA]</scope>
    <source>
        <strain evidence="9">JCM 18303</strain>
    </source>
</reference>
<dbReference type="EMBL" id="BAABJP010000039">
    <property type="protein sequence ID" value="GAA5167872.1"/>
    <property type="molecule type" value="Genomic_DNA"/>
</dbReference>
<evidence type="ECO:0000256" key="3">
    <source>
        <dbReference type="ARBA" id="ARBA00022832"/>
    </source>
</evidence>
<feature type="domain" description="AMP-dependent synthetase/ligase" evidence="7">
    <location>
        <begin position="23"/>
        <end position="428"/>
    </location>
</feature>
<protein>
    <recommendedName>
        <fullName evidence="6">Acyl-CoA synthetase</fullName>
    </recommendedName>
</protein>
<comment type="caution">
    <text evidence="8">The sequence shown here is derived from an EMBL/GenBank/DDBJ whole genome shotgun (WGS) entry which is preliminary data.</text>
</comment>
<dbReference type="Pfam" id="PF23562">
    <property type="entry name" value="AMP-binding_C_3"/>
    <property type="match status" value="1"/>
</dbReference>
<keyword evidence="2 8" id="KW-0436">Ligase</keyword>
<evidence type="ECO:0000259" key="7">
    <source>
        <dbReference type="Pfam" id="PF00501"/>
    </source>
</evidence>
<dbReference type="SUPFAM" id="SSF56801">
    <property type="entry name" value="Acetyl-CoA synthetase-like"/>
    <property type="match status" value="1"/>
</dbReference>
<dbReference type="InterPro" id="IPR042099">
    <property type="entry name" value="ANL_N_sf"/>
</dbReference>
<accession>A0ABP9QV72</accession>
<sequence>MREYLVPAVERVGDEESLSDTVFHNAENYPDTVSFRRKVDGRWVDVTAAEFAEQVTSVARGLIAAEVARGDRVAILSRTRYEWTLVDYAIAAVGATTVPIYQTSSTEQVHWILADSGATAALVESDQHHGEVAALRDQLPALRHVWQIEPTDPADRPAAVDHLVELGAAVPADEVARRRAEVRADDLSTLIYTSGTTGRPKGCELTHRNLLTELKSAQLGFPQLLTSDNSLLLFLPLAHVLAKVIQCGGIYTRTTVGHVSDTSNLLADLAEFQPSFVLSVPRVFEKVFNAARQKAHASGKGRIFDAAAETAEAWSRAQPSPGVGLRLRHALFDRLVYARLRAALGGRCVAAVSGGAPLGERLGHFFRGAGLPVYEGYGLTETTGGATVNTPDAQRVGTVGRPLTGGGVRIAEDGEILLHGDIVFRGYWNNPAATEEALEDGWFHTGDLGELDDAGFLRITGRKKELIVTAGGKNVAPAVLEDRLRAHPLISQCMVVGDGQPFIAALVTLDQEALPAWREAHGKPAPSDPADPSDLVDDPDLLAEIDAAVKEANLAVSHAEAIKKFKVLPVDFTESGGELTPTMKLKRNVVAKTYAAEIATLYTP</sequence>
<dbReference type="InterPro" id="IPR000873">
    <property type="entry name" value="AMP-dep_synth/lig_dom"/>
</dbReference>
<dbReference type="InterPro" id="IPR020845">
    <property type="entry name" value="AMP-binding_CS"/>
</dbReference>
<dbReference type="CDD" id="cd05907">
    <property type="entry name" value="VL_LC_FACS_like"/>
    <property type="match status" value="1"/>
</dbReference>
<dbReference type="PANTHER" id="PTHR43272">
    <property type="entry name" value="LONG-CHAIN-FATTY-ACID--COA LIGASE"/>
    <property type="match status" value="1"/>
</dbReference>
<dbReference type="PROSITE" id="PS00455">
    <property type="entry name" value="AMP_BINDING"/>
    <property type="match status" value="1"/>
</dbReference>
<gene>
    <name evidence="8" type="ORF">GCM10023321_61140</name>
</gene>
<keyword evidence="4" id="KW-0443">Lipid metabolism</keyword>
<dbReference type="RefSeq" id="WP_185065304.1">
    <property type="nucleotide sequence ID" value="NZ_BAABJP010000039.1"/>
</dbReference>
<evidence type="ECO:0000256" key="2">
    <source>
        <dbReference type="ARBA" id="ARBA00022598"/>
    </source>
</evidence>
<evidence type="ECO:0000313" key="9">
    <source>
        <dbReference type="Proteomes" id="UP001428817"/>
    </source>
</evidence>
<evidence type="ECO:0000313" key="8">
    <source>
        <dbReference type="EMBL" id="GAA5167872.1"/>
    </source>
</evidence>
<dbReference type="Pfam" id="PF00501">
    <property type="entry name" value="AMP-binding"/>
    <property type="match status" value="1"/>
</dbReference>
<dbReference type="Gene3D" id="3.40.50.12780">
    <property type="entry name" value="N-terminal domain of ligase-like"/>
    <property type="match status" value="1"/>
</dbReference>
<evidence type="ECO:0000256" key="4">
    <source>
        <dbReference type="ARBA" id="ARBA00023098"/>
    </source>
</evidence>
<keyword evidence="3" id="KW-0276">Fatty acid metabolism</keyword>
<dbReference type="GO" id="GO:0016874">
    <property type="term" value="F:ligase activity"/>
    <property type="evidence" value="ECO:0007669"/>
    <property type="project" value="UniProtKB-KW"/>
</dbReference>
<comment type="catalytic activity">
    <reaction evidence="5">
        <text>a long-chain fatty acid + ATP + CoA = a long-chain fatty acyl-CoA + AMP + diphosphate</text>
        <dbReference type="Rhea" id="RHEA:15421"/>
        <dbReference type="ChEBI" id="CHEBI:30616"/>
        <dbReference type="ChEBI" id="CHEBI:33019"/>
        <dbReference type="ChEBI" id="CHEBI:57287"/>
        <dbReference type="ChEBI" id="CHEBI:57560"/>
        <dbReference type="ChEBI" id="CHEBI:83139"/>
        <dbReference type="ChEBI" id="CHEBI:456215"/>
        <dbReference type="EC" id="6.2.1.3"/>
    </reaction>
    <physiologicalReaction direction="left-to-right" evidence="5">
        <dbReference type="Rhea" id="RHEA:15422"/>
    </physiologicalReaction>
</comment>
<evidence type="ECO:0000256" key="6">
    <source>
        <dbReference type="ARBA" id="ARBA00032875"/>
    </source>
</evidence>
<evidence type="ECO:0000256" key="5">
    <source>
        <dbReference type="ARBA" id="ARBA00024484"/>
    </source>
</evidence>
<evidence type="ECO:0000256" key="1">
    <source>
        <dbReference type="ARBA" id="ARBA00006432"/>
    </source>
</evidence>
<dbReference type="InterPro" id="IPR045851">
    <property type="entry name" value="AMP-bd_C_sf"/>
</dbReference>
<dbReference type="Proteomes" id="UP001428817">
    <property type="component" value="Unassembled WGS sequence"/>
</dbReference>
<proteinExistence type="inferred from homology"/>
<name>A0ABP9QV72_9PSEU</name>